<gene>
    <name evidence="4" type="ORF">AB2B41_21455</name>
</gene>
<keyword evidence="5" id="KW-1185">Reference proteome</keyword>
<name>A0ABV3RV21_9RHOB</name>
<feature type="region of interest" description="Disordered" evidence="2">
    <location>
        <begin position="44"/>
        <end position="64"/>
    </location>
</feature>
<dbReference type="PANTHER" id="PTHR46564:SF1">
    <property type="entry name" value="TRANSPOSASE"/>
    <property type="match status" value="1"/>
</dbReference>
<dbReference type="InterPro" id="IPR002622">
    <property type="entry name" value="Transposase_14"/>
</dbReference>
<comment type="caution">
    <text evidence="4">The sequence shown here is derived from an EMBL/GenBank/DDBJ whole genome shotgun (WGS) entry which is preliminary data.</text>
</comment>
<dbReference type="Gene3D" id="1.10.10.10">
    <property type="entry name" value="Winged helix-like DNA-binding domain superfamily/Winged helix DNA-binding domain"/>
    <property type="match status" value="1"/>
</dbReference>
<dbReference type="RefSeq" id="WP_367879875.1">
    <property type="nucleotide sequence ID" value="NZ_JBFNXX010000034.1"/>
</dbReference>
<dbReference type="PROSITE" id="PS51057">
    <property type="entry name" value="PAIRED_2"/>
    <property type="match status" value="1"/>
</dbReference>
<proteinExistence type="predicted"/>
<dbReference type="EMBL" id="JBFNXX010000034">
    <property type="protein sequence ID" value="MEW9922179.1"/>
    <property type="molecule type" value="Genomic_DNA"/>
</dbReference>
<keyword evidence="1" id="KW-0563">Paired box</keyword>
<protein>
    <submittedName>
        <fullName evidence="4">IS630 family transposase</fullName>
    </submittedName>
</protein>
<dbReference type="NCBIfam" id="NF033545">
    <property type="entry name" value="transpos_IS630"/>
    <property type="match status" value="1"/>
</dbReference>
<dbReference type="SUPFAM" id="SSF46689">
    <property type="entry name" value="Homeodomain-like"/>
    <property type="match status" value="1"/>
</dbReference>
<feature type="domain" description="Paired" evidence="3">
    <location>
        <begin position="1"/>
        <end position="111"/>
    </location>
</feature>
<sequence length="318" mass="35924">MGKSLSLDIRERVVALVDEGLSCHEAARRLRISAASAVRVMQRKKQTGGVKAAPQGRPRRSKLDAVSDWLKRQVEAQPDITMPELAEALGAEHGLSATPAMLSRHLIHRLGFTYKKSLIATERLRKRVRAARYEWHHRRMPRMRLEPHRLVFIDETAVTTKMTRLRGRSACGTRLEADAPFGHWCTQTFIAGLRVDELTAPWVLDGPMNRTAFDTYIETQLAPTLQPGDVVIADNLSSHKSARAQNCLKAQGNWMLFLPPYSPDLNPIEMAYSKLKAHLRRLKARTFDALFQSVAQTCDLFPPEQCRNFFRAAGYVAD</sequence>
<dbReference type="InterPro" id="IPR036388">
    <property type="entry name" value="WH-like_DNA-bd_sf"/>
</dbReference>
<evidence type="ECO:0000259" key="3">
    <source>
        <dbReference type="PROSITE" id="PS51057"/>
    </source>
</evidence>
<dbReference type="InterPro" id="IPR001523">
    <property type="entry name" value="Paired_dom"/>
</dbReference>
<dbReference type="Pfam" id="PF01710">
    <property type="entry name" value="HTH_Tnp_IS630"/>
    <property type="match status" value="1"/>
</dbReference>
<dbReference type="PANTHER" id="PTHR46564">
    <property type="entry name" value="TRANSPOSASE"/>
    <property type="match status" value="1"/>
</dbReference>
<organism evidence="4 5">
    <name type="scientific">Sulfitobacter sediminis</name>
    <dbReference type="NCBI Taxonomy" id="3234186"/>
    <lineage>
        <taxon>Bacteria</taxon>
        <taxon>Pseudomonadati</taxon>
        <taxon>Pseudomonadota</taxon>
        <taxon>Alphaproteobacteria</taxon>
        <taxon>Rhodobacterales</taxon>
        <taxon>Roseobacteraceae</taxon>
        <taxon>Sulfitobacter</taxon>
    </lineage>
</organism>
<evidence type="ECO:0000313" key="5">
    <source>
        <dbReference type="Proteomes" id="UP001556098"/>
    </source>
</evidence>
<dbReference type="Pfam" id="PF13358">
    <property type="entry name" value="DDE_3"/>
    <property type="match status" value="1"/>
</dbReference>
<evidence type="ECO:0000313" key="4">
    <source>
        <dbReference type="EMBL" id="MEW9922179.1"/>
    </source>
</evidence>
<dbReference type="Gene3D" id="3.30.420.10">
    <property type="entry name" value="Ribonuclease H-like superfamily/Ribonuclease H"/>
    <property type="match status" value="1"/>
</dbReference>
<dbReference type="Proteomes" id="UP001556098">
    <property type="component" value="Unassembled WGS sequence"/>
</dbReference>
<dbReference type="InterPro" id="IPR038717">
    <property type="entry name" value="Tc1-like_DDE_dom"/>
</dbReference>
<reference evidence="4 5" key="1">
    <citation type="submission" date="2024-07" db="EMBL/GenBank/DDBJ databases">
        <title>Marimonas sp.nov., isolated from tidal-flat sediment.</title>
        <authorList>
            <person name="Jayan J.N."/>
            <person name="Lee S.S."/>
        </authorList>
    </citation>
    <scope>NUCLEOTIDE SEQUENCE [LARGE SCALE GENOMIC DNA]</scope>
    <source>
        <strain evidence="4 5">MJW-29</strain>
    </source>
</reference>
<evidence type="ECO:0000256" key="2">
    <source>
        <dbReference type="SAM" id="MobiDB-lite"/>
    </source>
</evidence>
<dbReference type="InterPro" id="IPR009057">
    <property type="entry name" value="Homeodomain-like_sf"/>
</dbReference>
<evidence type="ECO:0000256" key="1">
    <source>
        <dbReference type="ARBA" id="ARBA00022724"/>
    </source>
</evidence>
<accession>A0ABV3RV21</accession>
<dbReference type="InterPro" id="IPR036397">
    <property type="entry name" value="RNaseH_sf"/>
</dbReference>
<dbReference type="InterPro" id="IPR047655">
    <property type="entry name" value="Transpos_IS630-like"/>
</dbReference>